<dbReference type="RefSeq" id="WP_145739506.1">
    <property type="nucleotide sequence ID" value="NZ_VIWX01000002.1"/>
</dbReference>
<evidence type="ECO:0000313" key="3">
    <source>
        <dbReference type="EMBL" id="TWF96081.1"/>
    </source>
</evidence>
<accession>A0A561U9P0</accession>
<dbReference type="InterPro" id="IPR000415">
    <property type="entry name" value="Nitroreductase-like"/>
</dbReference>
<feature type="compositionally biased region" description="Basic and acidic residues" evidence="1">
    <location>
        <begin position="316"/>
        <end position="327"/>
    </location>
</feature>
<feature type="domain" description="Nitroreductase" evidence="2">
    <location>
        <begin position="121"/>
        <end position="309"/>
    </location>
</feature>
<feature type="region of interest" description="Disordered" evidence="1">
    <location>
        <begin position="189"/>
        <end position="213"/>
    </location>
</feature>
<dbReference type="InterPro" id="IPR029479">
    <property type="entry name" value="Nitroreductase"/>
</dbReference>
<feature type="region of interest" description="Disordered" evidence="1">
    <location>
        <begin position="306"/>
        <end position="327"/>
    </location>
</feature>
<dbReference type="SUPFAM" id="SSF55469">
    <property type="entry name" value="FMN-dependent nitroreductase-like"/>
    <property type="match status" value="2"/>
</dbReference>
<name>A0A561U9P0_9PSEU</name>
<dbReference type="Pfam" id="PF00881">
    <property type="entry name" value="Nitroreductase"/>
    <property type="match status" value="1"/>
</dbReference>
<dbReference type="PANTHER" id="PTHR23026:SF123">
    <property type="entry name" value="NAD(P)H NITROREDUCTASE RV3131-RELATED"/>
    <property type="match status" value="1"/>
</dbReference>
<dbReference type="AlphaFoldDB" id="A0A561U9P0"/>
<sequence>MASFPTALGLSAERTRQLMGSAGLAPSLHNRQPWRFRLTEQVIEVHADPQRRLPAADPDDRELRLACGAAIMNLRLALADAGVRPLVDPPPPAGSPTTLAEIRGGGRAVPTPAERALHDAIARRRSNRRPFREIPVPVADRNALIDAAQQEQGWLHVLTRTELDPFAELVHRAHRTQVDDEEFRAEFDRWTGRRRDEPEGVPTSSSGPRPEPQDLWVVRDFSAGQAPERVAGKDFEREPLLAVLCSHHDSRADELRAGQAMQRVLLTACAHGLSSSVLSVVTEVAETRDQLRSMLGGSLHPQTVLRFGYGPPVPETPRRDPADLLMD</sequence>
<dbReference type="OrthoDB" id="8156917at2"/>
<dbReference type="PANTHER" id="PTHR23026">
    <property type="entry name" value="NADPH NITROREDUCTASE"/>
    <property type="match status" value="1"/>
</dbReference>
<dbReference type="InterPro" id="IPR050627">
    <property type="entry name" value="Nitroreductase/BluB"/>
</dbReference>
<evidence type="ECO:0000259" key="2">
    <source>
        <dbReference type="Pfam" id="PF00881"/>
    </source>
</evidence>
<comment type="caution">
    <text evidence="3">The sequence shown here is derived from an EMBL/GenBank/DDBJ whole genome shotgun (WGS) entry which is preliminary data.</text>
</comment>
<evidence type="ECO:0000256" key="1">
    <source>
        <dbReference type="SAM" id="MobiDB-lite"/>
    </source>
</evidence>
<protein>
    <submittedName>
        <fullName evidence="3">Nitroreductase family protein</fullName>
    </submittedName>
</protein>
<feature type="compositionally biased region" description="Basic and acidic residues" evidence="1">
    <location>
        <begin position="189"/>
        <end position="198"/>
    </location>
</feature>
<dbReference type="EMBL" id="VIWX01000002">
    <property type="protein sequence ID" value="TWF96081.1"/>
    <property type="molecule type" value="Genomic_DNA"/>
</dbReference>
<dbReference type="Proteomes" id="UP000316184">
    <property type="component" value="Unassembled WGS sequence"/>
</dbReference>
<reference evidence="3 4" key="1">
    <citation type="submission" date="2019-06" db="EMBL/GenBank/DDBJ databases">
        <title>Sequencing the genomes of 1000 actinobacteria strains.</title>
        <authorList>
            <person name="Klenk H.-P."/>
        </authorList>
    </citation>
    <scope>NUCLEOTIDE SEQUENCE [LARGE SCALE GENOMIC DNA]</scope>
    <source>
        <strain evidence="3 4">DSM 46699</strain>
    </source>
</reference>
<gene>
    <name evidence="3" type="ORF">FHU35_121082</name>
</gene>
<keyword evidence="4" id="KW-1185">Reference proteome</keyword>
<dbReference type="NCBIfam" id="NF047509">
    <property type="entry name" value="Rv3131_FMN_oxido"/>
    <property type="match status" value="1"/>
</dbReference>
<organism evidence="3 4">
    <name type="scientific">Saccharopolyspora dendranthemae</name>
    <dbReference type="NCBI Taxonomy" id="1181886"/>
    <lineage>
        <taxon>Bacteria</taxon>
        <taxon>Bacillati</taxon>
        <taxon>Actinomycetota</taxon>
        <taxon>Actinomycetes</taxon>
        <taxon>Pseudonocardiales</taxon>
        <taxon>Pseudonocardiaceae</taxon>
        <taxon>Saccharopolyspora</taxon>
    </lineage>
</organism>
<evidence type="ECO:0000313" key="4">
    <source>
        <dbReference type="Proteomes" id="UP000316184"/>
    </source>
</evidence>
<dbReference type="GO" id="GO:0016491">
    <property type="term" value="F:oxidoreductase activity"/>
    <property type="evidence" value="ECO:0007669"/>
    <property type="project" value="InterPro"/>
</dbReference>
<proteinExistence type="predicted"/>
<dbReference type="Gene3D" id="3.40.109.10">
    <property type="entry name" value="NADH Oxidase"/>
    <property type="match status" value="1"/>
</dbReference>